<dbReference type="EMBL" id="CM043016">
    <property type="protein sequence ID" value="KAI4467728.1"/>
    <property type="molecule type" value="Genomic_DNA"/>
</dbReference>
<protein>
    <submittedName>
        <fullName evidence="1">Protein nedd1</fullName>
    </submittedName>
</protein>
<proteinExistence type="predicted"/>
<evidence type="ECO:0000313" key="2">
    <source>
        <dbReference type="Proteomes" id="UP001056778"/>
    </source>
</evidence>
<dbReference type="Proteomes" id="UP001056778">
    <property type="component" value="Chromosome 2"/>
</dbReference>
<comment type="caution">
    <text evidence="1">The sequence shown here is derived from an EMBL/GenBank/DDBJ whole genome shotgun (WGS) entry which is preliminary data.</text>
</comment>
<gene>
    <name evidence="1" type="ORF">MML48_2g00019271</name>
</gene>
<organism evidence="1 2">
    <name type="scientific">Holotrichia oblita</name>
    <name type="common">Chafer beetle</name>
    <dbReference type="NCBI Taxonomy" id="644536"/>
    <lineage>
        <taxon>Eukaryota</taxon>
        <taxon>Metazoa</taxon>
        <taxon>Ecdysozoa</taxon>
        <taxon>Arthropoda</taxon>
        <taxon>Hexapoda</taxon>
        <taxon>Insecta</taxon>
        <taxon>Pterygota</taxon>
        <taxon>Neoptera</taxon>
        <taxon>Endopterygota</taxon>
        <taxon>Coleoptera</taxon>
        <taxon>Polyphaga</taxon>
        <taxon>Scarabaeiformia</taxon>
        <taxon>Scarabaeidae</taxon>
        <taxon>Melolonthinae</taxon>
        <taxon>Holotrichia</taxon>
    </lineage>
</organism>
<reference evidence="1" key="1">
    <citation type="submission" date="2022-04" db="EMBL/GenBank/DDBJ databases">
        <title>Chromosome-scale genome assembly of Holotrichia oblita Faldermann.</title>
        <authorList>
            <person name="Rongchong L."/>
        </authorList>
    </citation>
    <scope>NUCLEOTIDE SEQUENCE</scope>
    <source>
        <strain evidence="1">81SQS9</strain>
    </source>
</reference>
<keyword evidence="2" id="KW-1185">Reference proteome</keyword>
<accession>A0ACB9TLQ8</accession>
<sequence length="674" mass="75596">MNRPNNPQCSDVEKGKMIALQENRLFIREISEILHKSKSTIHRWLQRHKTEGHVNKRRHPGGLAKKTTEAEDEELLATARNHLYWTSTKILQETEVPLCSKTVRRRLQQAGVKCFKAAKIVVSLVSEMYIASIANDLKIHVWPSGQLVHTYKSSSQGCVKSISWSKDGSWLVLVPNKGHAEIISVRDHIKHLHSIHDIQQPTCAAFQNMTKRNIALGTTTGMVLIYDVKSKVIKKHFPRASSTIFKIEYCATDSFLATACENGETLLYNSITYNLSASYKLPNSKTVSAICCHPTQRNFIAAGSHEGIVGIWDIHTNKLIYHNQTHAASVTDLTFSPLRNDLIVTAGFDRKLAFYDISQKTSIVQTILEKSPTAVDFCPDGVGIAVALHDGTINAYDTRQLNEALYTFKGHNSQIKQIIFQKKILENNSIDYTFTNDSNGSTDEVPTPRVTETSRQSFDSLGHMFCGDVLPDIPEVPTDVCSDLDGGDSFIDAIGLNSNNATANSARESLPSTSEPTKRILQILEGSTRSSPMHITKTENGFQDVQRRSSDTFLPNKTISQLKAQEVSTPKHSAEEKCPQITISPIVPSHPMRKYSAQQMKYEFMDVVAQMRRHFLDLQMSIVKEFVQVESTLSKLRDIYGDNGFGEDFLLQENIRLRRELAALREEAPFSNSD</sequence>
<evidence type="ECO:0000313" key="1">
    <source>
        <dbReference type="EMBL" id="KAI4467728.1"/>
    </source>
</evidence>
<name>A0ACB9TLQ8_HOLOL</name>